<dbReference type="AlphaFoldDB" id="A0A4Y4B2Z7"/>
<sequence length="262" mass="30397">MAKWEDYVITKLSFNEEGNSIDKVIVHDDFEEHIGDAMLKNRQWLVEQANKGKTFCCAEKKIGGWSRICPFIRKVDGGFNWSTTLPKEIVKRKTFISYYHYEDQDYKERFKNLFGDLVTHKSVEDGDINSDNSDGYIKQLIQKGYLADTTVLVVLIGLNTKHRKHIDWEISGALNYKVGDKYSGLLGLILPNHSDFGTSRANYDLMPTRLADNFRSEYAVIKDWTDDRIKMQEYIELAFAKRNTHSDNIDNTLKQMTKDTNE</sequence>
<comment type="caution">
    <text evidence="2">The sequence shown here is derived from an EMBL/GenBank/DDBJ whole genome shotgun (WGS) entry which is preliminary data.</text>
</comment>
<dbReference type="Pfam" id="PF08937">
    <property type="entry name" value="ThsB_TIR"/>
    <property type="match status" value="1"/>
</dbReference>
<dbReference type="STRING" id="983.SAMN05443543_1207"/>
<dbReference type="EMBL" id="BJNP01000066">
    <property type="protein sequence ID" value="GEC73772.1"/>
    <property type="molecule type" value="Genomic_DNA"/>
</dbReference>
<keyword evidence="3" id="KW-1185">Reference proteome</keyword>
<protein>
    <recommendedName>
        <fullName evidence="1">Thoeris protein ThsB TIR-like domain-containing protein</fullName>
    </recommendedName>
</protein>
<evidence type="ECO:0000313" key="2">
    <source>
        <dbReference type="EMBL" id="GEC73772.1"/>
    </source>
</evidence>
<dbReference type="InterPro" id="IPR036490">
    <property type="entry name" value="ThsB_TIR-like_sf"/>
</dbReference>
<dbReference type="OrthoDB" id="9811746at2"/>
<dbReference type="RefSeq" id="WP_073247478.1">
    <property type="nucleotide sequence ID" value="NZ_BJNP01000066.1"/>
</dbReference>
<name>A0A4Y4B2Z7_9FLAO</name>
<reference evidence="2 3" key="1">
    <citation type="submission" date="2019-06" db="EMBL/GenBank/DDBJ databases">
        <title>Whole genome shotgun sequence of Flavobacterium flevense NBRC 14960.</title>
        <authorList>
            <person name="Hosoyama A."/>
            <person name="Uohara A."/>
            <person name="Ohji S."/>
            <person name="Ichikawa N."/>
        </authorList>
    </citation>
    <scope>NUCLEOTIDE SEQUENCE [LARGE SCALE GENOMIC DNA]</scope>
    <source>
        <strain evidence="2 3">NBRC 14960</strain>
    </source>
</reference>
<evidence type="ECO:0000259" key="1">
    <source>
        <dbReference type="Pfam" id="PF08937"/>
    </source>
</evidence>
<dbReference type="InterPro" id="IPR015032">
    <property type="entry name" value="ThsB__TIR-like_domain"/>
</dbReference>
<gene>
    <name evidence="2" type="ORF">FFL01_33110</name>
</gene>
<accession>A0A4Y4B2Z7</accession>
<dbReference type="Proteomes" id="UP000316775">
    <property type="component" value="Unassembled WGS sequence"/>
</dbReference>
<proteinExistence type="predicted"/>
<dbReference type="SUPFAM" id="SSF52206">
    <property type="entry name" value="Hypothetical protein MTH538"/>
    <property type="match status" value="1"/>
</dbReference>
<evidence type="ECO:0000313" key="3">
    <source>
        <dbReference type="Proteomes" id="UP000316775"/>
    </source>
</evidence>
<organism evidence="2 3">
    <name type="scientific">Flavobacterium flevense</name>
    <dbReference type="NCBI Taxonomy" id="983"/>
    <lineage>
        <taxon>Bacteria</taxon>
        <taxon>Pseudomonadati</taxon>
        <taxon>Bacteroidota</taxon>
        <taxon>Flavobacteriia</taxon>
        <taxon>Flavobacteriales</taxon>
        <taxon>Flavobacteriaceae</taxon>
        <taxon>Flavobacterium</taxon>
    </lineage>
</organism>
<feature type="domain" description="Thoeris protein ThsB TIR-like" evidence="1">
    <location>
        <begin position="95"/>
        <end position="191"/>
    </location>
</feature>